<name>A0AAJ1U1Y2_9ACTN</name>
<comment type="caution">
    <text evidence="2">The sequence shown here is derived from an EMBL/GenBank/DDBJ whole genome shotgun (WGS) entry which is preliminary data.</text>
</comment>
<dbReference type="EMBL" id="JAUTAN010000001">
    <property type="protein sequence ID" value="MDQ1105884.1"/>
    <property type="molecule type" value="Genomic_DNA"/>
</dbReference>
<organism evidence="2 3">
    <name type="scientific">Nocardioides zeae</name>
    <dbReference type="NCBI Taxonomy" id="1457234"/>
    <lineage>
        <taxon>Bacteria</taxon>
        <taxon>Bacillati</taxon>
        <taxon>Actinomycetota</taxon>
        <taxon>Actinomycetes</taxon>
        <taxon>Propionibacteriales</taxon>
        <taxon>Nocardioidaceae</taxon>
        <taxon>Nocardioides</taxon>
    </lineage>
</organism>
<evidence type="ECO:0000313" key="3">
    <source>
        <dbReference type="Proteomes" id="UP001239215"/>
    </source>
</evidence>
<dbReference type="RefSeq" id="WP_307202536.1">
    <property type="nucleotide sequence ID" value="NZ_JAUTAN010000001.1"/>
</dbReference>
<dbReference type="Proteomes" id="UP001239215">
    <property type="component" value="Unassembled WGS sequence"/>
</dbReference>
<accession>A0AAJ1U1Y2</accession>
<protein>
    <recommendedName>
        <fullName evidence="4">Type IV toxin-antitoxin system AbiEi family antitoxin domain-containing protein</fullName>
    </recommendedName>
</protein>
<proteinExistence type="predicted"/>
<gene>
    <name evidence="2" type="ORF">QE405_003168</name>
</gene>
<evidence type="ECO:0008006" key="4">
    <source>
        <dbReference type="Google" id="ProtNLM"/>
    </source>
</evidence>
<sequence length="353" mass="38407">MSTSRGRRDLSAARARRAAGAAAVEQHLVQQDGVIARFQVLDAGWRPSDIARQLRRREWARLHDGVYLTHTGAPTWTQRAWAAVLWAHPAALCGPSALRAFEGVRRAGADDHDVVHVAIEAERRVVAPSGVTVRRRVRLDQDAQWNLGPPRVRYEEAVLDVAEAETTESRALGHVTDAVGARRTTADRLVTALLGRPRTRRRAWLLAALDDIRAGTSSVLEHAYLARVVRPHGLPEGVRQAAVASGGRVTYRDVDLPELGLVVELDGAQHHTGSADRARDLDRDLDAAADAGRRTVRLGWSQTHDRACVTAERLARILRAAGWTGRPMPCGTGCDLDPGKIDPPDGADLPIAS</sequence>
<feature type="region of interest" description="Disordered" evidence="1">
    <location>
        <begin position="334"/>
        <end position="353"/>
    </location>
</feature>
<evidence type="ECO:0000256" key="1">
    <source>
        <dbReference type="SAM" id="MobiDB-lite"/>
    </source>
</evidence>
<reference evidence="2" key="1">
    <citation type="submission" date="2023-07" db="EMBL/GenBank/DDBJ databases">
        <title>Functional and genomic diversity of the sorghum phyllosphere microbiome.</title>
        <authorList>
            <person name="Shade A."/>
        </authorList>
    </citation>
    <scope>NUCLEOTIDE SEQUENCE</scope>
    <source>
        <strain evidence="2">SORGH_AS_1067</strain>
    </source>
</reference>
<dbReference type="AlphaFoldDB" id="A0AAJ1U1Y2"/>
<evidence type="ECO:0000313" key="2">
    <source>
        <dbReference type="EMBL" id="MDQ1105884.1"/>
    </source>
</evidence>